<accession>A0A5C3PE06</accession>
<dbReference type="STRING" id="1314778.A0A5C3PE06"/>
<feature type="region of interest" description="Disordered" evidence="1">
    <location>
        <begin position="1"/>
        <end position="77"/>
    </location>
</feature>
<evidence type="ECO:0000256" key="1">
    <source>
        <dbReference type="SAM" id="MobiDB-lite"/>
    </source>
</evidence>
<feature type="compositionally biased region" description="Polar residues" evidence="1">
    <location>
        <begin position="1"/>
        <end position="24"/>
    </location>
</feature>
<keyword evidence="3" id="KW-1185">Reference proteome</keyword>
<dbReference type="EMBL" id="ML211161">
    <property type="protein sequence ID" value="TFK87257.1"/>
    <property type="molecule type" value="Genomic_DNA"/>
</dbReference>
<dbReference type="Proteomes" id="UP000308197">
    <property type="component" value="Unassembled WGS sequence"/>
</dbReference>
<gene>
    <name evidence="2" type="ORF">K466DRAFT_117484</name>
</gene>
<evidence type="ECO:0008006" key="4">
    <source>
        <dbReference type="Google" id="ProtNLM"/>
    </source>
</evidence>
<feature type="compositionally biased region" description="Pro residues" evidence="1">
    <location>
        <begin position="66"/>
        <end position="77"/>
    </location>
</feature>
<organism evidence="2 3">
    <name type="scientific">Polyporus arcularius HHB13444</name>
    <dbReference type="NCBI Taxonomy" id="1314778"/>
    <lineage>
        <taxon>Eukaryota</taxon>
        <taxon>Fungi</taxon>
        <taxon>Dikarya</taxon>
        <taxon>Basidiomycota</taxon>
        <taxon>Agaricomycotina</taxon>
        <taxon>Agaricomycetes</taxon>
        <taxon>Polyporales</taxon>
        <taxon>Polyporaceae</taxon>
        <taxon>Polyporus</taxon>
    </lineage>
</organism>
<proteinExistence type="predicted"/>
<reference evidence="2 3" key="1">
    <citation type="journal article" date="2019" name="Nat. Ecol. Evol.">
        <title>Megaphylogeny resolves global patterns of mushroom evolution.</title>
        <authorList>
            <person name="Varga T."/>
            <person name="Krizsan K."/>
            <person name="Foldi C."/>
            <person name="Dima B."/>
            <person name="Sanchez-Garcia M."/>
            <person name="Sanchez-Ramirez S."/>
            <person name="Szollosi G.J."/>
            <person name="Szarkandi J.G."/>
            <person name="Papp V."/>
            <person name="Albert L."/>
            <person name="Andreopoulos W."/>
            <person name="Angelini C."/>
            <person name="Antonin V."/>
            <person name="Barry K.W."/>
            <person name="Bougher N.L."/>
            <person name="Buchanan P."/>
            <person name="Buyck B."/>
            <person name="Bense V."/>
            <person name="Catcheside P."/>
            <person name="Chovatia M."/>
            <person name="Cooper J."/>
            <person name="Damon W."/>
            <person name="Desjardin D."/>
            <person name="Finy P."/>
            <person name="Geml J."/>
            <person name="Haridas S."/>
            <person name="Hughes K."/>
            <person name="Justo A."/>
            <person name="Karasinski D."/>
            <person name="Kautmanova I."/>
            <person name="Kiss B."/>
            <person name="Kocsube S."/>
            <person name="Kotiranta H."/>
            <person name="LaButti K.M."/>
            <person name="Lechner B.E."/>
            <person name="Liimatainen K."/>
            <person name="Lipzen A."/>
            <person name="Lukacs Z."/>
            <person name="Mihaltcheva S."/>
            <person name="Morgado L.N."/>
            <person name="Niskanen T."/>
            <person name="Noordeloos M.E."/>
            <person name="Ohm R.A."/>
            <person name="Ortiz-Santana B."/>
            <person name="Ovrebo C."/>
            <person name="Racz N."/>
            <person name="Riley R."/>
            <person name="Savchenko A."/>
            <person name="Shiryaev A."/>
            <person name="Soop K."/>
            <person name="Spirin V."/>
            <person name="Szebenyi C."/>
            <person name="Tomsovsky M."/>
            <person name="Tulloss R.E."/>
            <person name="Uehling J."/>
            <person name="Grigoriev I.V."/>
            <person name="Vagvolgyi C."/>
            <person name="Papp T."/>
            <person name="Martin F.M."/>
            <person name="Miettinen O."/>
            <person name="Hibbett D.S."/>
            <person name="Nagy L.G."/>
        </authorList>
    </citation>
    <scope>NUCLEOTIDE SEQUENCE [LARGE SCALE GENOMIC DNA]</scope>
    <source>
        <strain evidence="2 3">HHB13444</strain>
    </source>
</reference>
<dbReference type="AlphaFoldDB" id="A0A5C3PE06"/>
<evidence type="ECO:0000313" key="3">
    <source>
        <dbReference type="Proteomes" id="UP000308197"/>
    </source>
</evidence>
<sequence>MSMSAKSTASARPVSSNKPQSRIALSQGVRAGDANVRSRGVQTEAEARPPAVLPEHIPPLSSAQAPPAPPAAAPAFPPSHERSVEFWYRDGNIIVNAEGTYFQLLLSRLERHCGYFERVSIDRAWTVVNGKKVVEVRDLKLRDFETFLEYLEIPMEHSVKDASKETAMELLRASRVLSCKVIGDLAEAQVFGPWSSASVPTPGDGLIGRSYREAVQMLRVAQRLNAPLVRKQVLYALLADDHFWSDVASHRAQVDISDADLLMLYRSRATMQEKWRVHVLACPKACQNSACLPDEGARSALWVGQMAQYATTEVRDPLRKIEGVRTAVRKLTNWCRGCVDDRARAMEDARDLWWKELDQLFGIAGPHNVPLGTAI</sequence>
<protein>
    <recommendedName>
        <fullName evidence="4">BTB domain-containing protein</fullName>
    </recommendedName>
</protein>
<name>A0A5C3PE06_9APHY</name>
<dbReference type="InParanoid" id="A0A5C3PE06"/>
<evidence type="ECO:0000313" key="2">
    <source>
        <dbReference type="EMBL" id="TFK87257.1"/>
    </source>
</evidence>